<evidence type="ECO:0000313" key="1">
    <source>
        <dbReference type="EMBL" id="OBU66010.1"/>
    </source>
</evidence>
<comment type="caution">
    <text evidence="1">The sequence shown here is derived from an EMBL/GenBank/DDBJ whole genome shotgun (WGS) entry which is preliminary data.</text>
</comment>
<gene>
    <name evidence="1" type="ORF">A9K58_12780</name>
</gene>
<sequence>MDGIGVGAGAIEANIVNLLEPIESEPELFDSGLSDVEYIDAVNARLVQLRSICGNDGTSIWGGSPVDMNLQIELMRKSLAPSDCEEWIDRGGFLSWRRKFEVYSGVDCSGFYGEKGIFQPRAAAAILNRYSAAPLDFEVGRRYFFGQRVRQ</sequence>
<reference evidence="1 2" key="1">
    <citation type="submission" date="2016-05" db="EMBL/GenBank/DDBJ databases">
        <title>Draft Genome Sequences of Stenotrophomonas maltophilia Strains Sm32COP, Sm41DVV, Sm46PAILV, SmF3, SmF22, SmSOFb1 and SmCVFa1, Isolated from Different Manures, in France.</title>
        <authorList>
            <person name="Nazaret S."/>
            <person name="Bodilis J."/>
        </authorList>
    </citation>
    <scope>NUCLEOTIDE SEQUENCE [LARGE SCALE GENOMIC DNA]</scope>
    <source>
        <strain evidence="1 2">Sm46PAILV</strain>
    </source>
</reference>
<proteinExistence type="predicted"/>
<dbReference type="Proteomes" id="UP000092256">
    <property type="component" value="Unassembled WGS sequence"/>
</dbReference>
<protein>
    <submittedName>
        <fullName evidence="1">Uncharacterized protein</fullName>
    </submittedName>
</protein>
<organism evidence="1 2">
    <name type="scientific">Stenotrophomonas maltophilia</name>
    <name type="common">Pseudomonas maltophilia</name>
    <name type="synonym">Xanthomonas maltophilia</name>
    <dbReference type="NCBI Taxonomy" id="40324"/>
    <lineage>
        <taxon>Bacteria</taxon>
        <taxon>Pseudomonadati</taxon>
        <taxon>Pseudomonadota</taxon>
        <taxon>Gammaproteobacteria</taxon>
        <taxon>Lysobacterales</taxon>
        <taxon>Lysobacteraceae</taxon>
        <taxon>Stenotrophomonas</taxon>
        <taxon>Stenotrophomonas maltophilia group</taxon>
    </lineage>
</organism>
<dbReference type="OrthoDB" id="6966761at2"/>
<dbReference type="RefSeq" id="WP_065199693.1">
    <property type="nucleotide sequence ID" value="NZ_LYVJ01000009.1"/>
</dbReference>
<dbReference type="AlphaFoldDB" id="A0A1A6XTH8"/>
<evidence type="ECO:0000313" key="2">
    <source>
        <dbReference type="Proteomes" id="UP000092256"/>
    </source>
</evidence>
<accession>A0A1A6XTH8</accession>
<name>A0A1A6XTH8_STEMA</name>
<dbReference type="EMBL" id="LYVJ01000009">
    <property type="protein sequence ID" value="OBU66010.1"/>
    <property type="molecule type" value="Genomic_DNA"/>
</dbReference>